<name>A0A1U7ISU5_9CYAN</name>
<evidence type="ECO:0000313" key="4">
    <source>
        <dbReference type="EMBL" id="OKH40492.1"/>
    </source>
</evidence>
<comment type="caution">
    <text evidence="4">The sequence shown here is derived from an EMBL/GenBank/DDBJ whole genome shotgun (WGS) entry which is preliminary data.</text>
</comment>
<keyword evidence="2" id="KW-1133">Transmembrane helix</keyword>
<evidence type="ECO:0000313" key="5">
    <source>
        <dbReference type="Proteomes" id="UP000185860"/>
    </source>
</evidence>
<dbReference type="InterPro" id="IPR007484">
    <property type="entry name" value="Peptidase_M28"/>
</dbReference>
<dbReference type="AlphaFoldDB" id="A0A1U7ISU5"/>
<dbReference type="GO" id="GO:0006508">
    <property type="term" value="P:proteolysis"/>
    <property type="evidence" value="ECO:0007669"/>
    <property type="project" value="InterPro"/>
</dbReference>
<dbReference type="PANTHER" id="PTHR12147:SF26">
    <property type="entry name" value="PEPTIDASE M28 DOMAIN-CONTAINING PROTEIN"/>
    <property type="match status" value="1"/>
</dbReference>
<dbReference type="InterPro" id="IPR001261">
    <property type="entry name" value="ArgE/DapE_CS"/>
</dbReference>
<accession>A0A1U7ISU5</accession>
<evidence type="ECO:0000256" key="2">
    <source>
        <dbReference type="SAM" id="Phobius"/>
    </source>
</evidence>
<gene>
    <name evidence="4" type="ORF">NIES2119_02430</name>
</gene>
<dbReference type="SUPFAM" id="SSF53187">
    <property type="entry name" value="Zn-dependent exopeptidases"/>
    <property type="match status" value="1"/>
</dbReference>
<dbReference type="InterPro" id="IPR045175">
    <property type="entry name" value="M28_fam"/>
</dbReference>
<dbReference type="PROSITE" id="PS00758">
    <property type="entry name" value="ARGE_DAPE_CPG2_1"/>
    <property type="match status" value="1"/>
</dbReference>
<feature type="domain" description="Peptidase M28" evidence="3">
    <location>
        <begin position="120"/>
        <end position="333"/>
    </location>
</feature>
<sequence>MKKWLWWGWLFAIATTTTIFLYSYTNNFVSNWYSNLLASQLKENHTPEIVEKPISTSKLKTTQAIAVPKVSNRQLLAHIKALDFERYEDASRSKTRDYIINNLKKSGWSPTLQTFEYGVNIVAEKPGTSPKAGTILLGAHYDTVINSSGADDNASGVATVLEVARLLRNIPTVKSLKIIFFDLEEKGLLGSFAFTNKPDNLIDLEGAIILDMVGFACHTPGCQQYPSGLPITAPSDKGDFLAVIGDAENSQLLGAFSNQNFHKLPPVVTLPIPLKGVLTPDVLRSDHAPFWLRGIGAVLITDTANFRSPHYHKPTDKPDTIDQKFFTGSAQIITNGMVTVLQNQ</sequence>
<dbReference type="PANTHER" id="PTHR12147">
    <property type="entry name" value="METALLOPEPTIDASE M28 FAMILY MEMBER"/>
    <property type="match status" value="1"/>
</dbReference>
<dbReference type="Pfam" id="PF04389">
    <property type="entry name" value="Peptidase_M28"/>
    <property type="match status" value="1"/>
</dbReference>
<protein>
    <submittedName>
        <fullName evidence="4">Peptidase M28</fullName>
    </submittedName>
</protein>
<dbReference type="RefSeq" id="WP_073591873.1">
    <property type="nucleotide sequence ID" value="NZ_MRCE01000002.1"/>
</dbReference>
<organism evidence="4 5">
    <name type="scientific">[Phormidium ambiguum] IAM M-71</name>
    <dbReference type="NCBI Taxonomy" id="454136"/>
    <lineage>
        <taxon>Bacteria</taxon>
        <taxon>Bacillati</taxon>
        <taxon>Cyanobacteriota</taxon>
        <taxon>Cyanophyceae</taxon>
        <taxon>Oscillatoriophycideae</taxon>
        <taxon>Aerosakkonematales</taxon>
        <taxon>Aerosakkonemataceae</taxon>
        <taxon>Floridanema</taxon>
    </lineage>
</organism>
<dbReference type="OrthoDB" id="9762302at2"/>
<dbReference type="Gene3D" id="3.40.630.10">
    <property type="entry name" value="Zn peptidases"/>
    <property type="match status" value="1"/>
</dbReference>
<keyword evidence="1" id="KW-0378">Hydrolase</keyword>
<dbReference type="EMBL" id="MRCE01000002">
    <property type="protein sequence ID" value="OKH40492.1"/>
    <property type="molecule type" value="Genomic_DNA"/>
</dbReference>
<keyword evidence="2" id="KW-0472">Membrane</keyword>
<evidence type="ECO:0000259" key="3">
    <source>
        <dbReference type="Pfam" id="PF04389"/>
    </source>
</evidence>
<proteinExistence type="predicted"/>
<feature type="transmembrane region" description="Helical" evidence="2">
    <location>
        <begin position="6"/>
        <end position="24"/>
    </location>
</feature>
<evidence type="ECO:0000256" key="1">
    <source>
        <dbReference type="ARBA" id="ARBA00022801"/>
    </source>
</evidence>
<dbReference type="STRING" id="454136.NIES2119_02430"/>
<reference evidence="4 5" key="1">
    <citation type="submission" date="2016-11" db="EMBL/GenBank/DDBJ databases">
        <title>Draft Genome Sequences of Nine Cyanobacterial Strains from Diverse Habitats.</title>
        <authorList>
            <person name="Zhu T."/>
            <person name="Hou S."/>
            <person name="Lu X."/>
            <person name="Hess W.R."/>
        </authorList>
    </citation>
    <scope>NUCLEOTIDE SEQUENCE [LARGE SCALE GENOMIC DNA]</scope>
    <source>
        <strain evidence="4 5">IAM M-71</strain>
    </source>
</reference>
<keyword evidence="2" id="KW-0812">Transmembrane</keyword>
<dbReference type="GO" id="GO:0008235">
    <property type="term" value="F:metalloexopeptidase activity"/>
    <property type="evidence" value="ECO:0007669"/>
    <property type="project" value="InterPro"/>
</dbReference>
<dbReference type="Proteomes" id="UP000185860">
    <property type="component" value="Unassembled WGS sequence"/>
</dbReference>